<feature type="compositionally biased region" description="Polar residues" evidence="1">
    <location>
        <begin position="637"/>
        <end position="652"/>
    </location>
</feature>
<feature type="compositionally biased region" description="Low complexity" evidence="1">
    <location>
        <begin position="389"/>
        <end position="407"/>
    </location>
</feature>
<dbReference type="EMBL" id="JACGCI010000071">
    <property type="protein sequence ID" value="KAF6748408.1"/>
    <property type="molecule type" value="Genomic_DNA"/>
</dbReference>
<feature type="compositionally biased region" description="Polar residues" evidence="1">
    <location>
        <begin position="243"/>
        <end position="281"/>
    </location>
</feature>
<feature type="compositionally biased region" description="Acidic residues" evidence="1">
    <location>
        <begin position="140"/>
        <end position="157"/>
    </location>
</feature>
<feature type="compositionally biased region" description="Basic and acidic residues" evidence="1">
    <location>
        <begin position="499"/>
        <end position="510"/>
    </location>
</feature>
<feature type="compositionally biased region" description="Low complexity" evidence="1">
    <location>
        <begin position="478"/>
        <end position="496"/>
    </location>
</feature>
<feature type="compositionally biased region" description="Polar residues" evidence="1">
    <location>
        <begin position="47"/>
        <end position="66"/>
    </location>
</feature>
<feature type="compositionally biased region" description="Low complexity" evidence="1">
    <location>
        <begin position="346"/>
        <end position="367"/>
    </location>
</feature>
<accession>A0A8H6HJY1</accession>
<feature type="compositionally biased region" description="Polar residues" evidence="1">
    <location>
        <begin position="294"/>
        <end position="304"/>
    </location>
</feature>
<evidence type="ECO:0000313" key="2">
    <source>
        <dbReference type="EMBL" id="KAF6748408.1"/>
    </source>
</evidence>
<feature type="region of interest" description="Disordered" evidence="1">
    <location>
        <begin position="294"/>
        <end position="526"/>
    </location>
</feature>
<name>A0A8H6HJY1_9AGAR</name>
<feature type="region of interest" description="Disordered" evidence="1">
    <location>
        <begin position="539"/>
        <end position="566"/>
    </location>
</feature>
<proteinExistence type="predicted"/>
<feature type="region of interest" description="Disordered" evidence="1">
    <location>
        <begin position="238"/>
        <end position="281"/>
    </location>
</feature>
<feature type="compositionally biased region" description="Low complexity" evidence="1">
    <location>
        <begin position="180"/>
        <end position="199"/>
    </location>
</feature>
<reference evidence="2 3" key="1">
    <citation type="submission" date="2020-07" db="EMBL/GenBank/DDBJ databases">
        <title>Comparative genomics of pyrophilous fungi reveals a link between fire events and developmental genes.</title>
        <authorList>
            <consortium name="DOE Joint Genome Institute"/>
            <person name="Steindorff A.S."/>
            <person name="Carver A."/>
            <person name="Calhoun S."/>
            <person name="Stillman K."/>
            <person name="Liu H."/>
            <person name="Lipzen A."/>
            <person name="Pangilinan J."/>
            <person name="Labutti K."/>
            <person name="Bruns T.D."/>
            <person name="Grigoriev I.V."/>
        </authorList>
    </citation>
    <scope>NUCLEOTIDE SEQUENCE [LARGE SCALE GENOMIC DNA]</scope>
    <source>
        <strain evidence="2 3">CBS 144469</strain>
    </source>
</reference>
<keyword evidence="3" id="KW-1185">Reference proteome</keyword>
<comment type="caution">
    <text evidence="2">The sequence shown here is derived from an EMBL/GenBank/DDBJ whole genome shotgun (WGS) entry which is preliminary data.</text>
</comment>
<evidence type="ECO:0000256" key="1">
    <source>
        <dbReference type="SAM" id="MobiDB-lite"/>
    </source>
</evidence>
<evidence type="ECO:0000313" key="3">
    <source>
        <dbReference type="Proteomes" id="UP000521943"/>
    </source>
</evidence>
<feature type="region of interest" description="Disordered" evidence="1">
    <location>
        <begin position="140"/>
        <end position="216"/>
    </location>
</feature>
<gene>
    <name evidence="2" type="ORF">DFP72DRAFT_575585</name>
</gene>
<feature type="compositionally biased region" description="Low complexity" evidence="1">
    <location>
        <begin position="511"/>
        <end position="523"/>
    </location>
</feature>
<feature type="region of interest" description="Disordered" evidence="1">
    <location>
        <begin position="924"/>
        <end position="944"/>
    </location>
</feature>
<feature type="region of interest" description="Disordered" evidence="1">
    <location>
        <begin position="858"/>
        <end position="879"/>
    </location>
</feature>
<feature type="compositionally biased region" description="Polar residues" evidence="1">
    <location>
        <begin position="80"/>
        <end position="103"/>
    </location>
</feature>
<feature type="compositionally biased region" description="Basic and acidic residues" evidence="1">
    <location>
        <begin position="158"/>
        <end position="177"/>
    </location>
</feature>
<organism evidence="2 3">
    <name type="scientific">Ephemerocybe angulata</name>
    <dbReference type="NCBI Taxonomy" id="980116"/>
    <lineage>
        <taxon>Eukaryota</taxon>
        <taxon>Fungi</taxon>
        <taxon>Dikarya</taxon>
        <taxon>Basidiomycota</taxon>
        <taxon>Agaricomycotina</taxon>
        <taxon>Agaricomycetes</taxon>
        <taxon>Agaricomycetidae</taxon>
        <taxon>Agaricales</taxon>
        <taxon>Agaricineae</taxon>
        <taxon>Psathyrellaceae</taxon>
        <taxon>Ephemerocybe</taxon>
    </lineage>
</organism>
<dbReference type="AlphaFoldDB" id="A0A8H6HJY1"/>
<feature type="compositionally biased region" description="Low complexity" evidence="1">
    <location>
        <begin position="431"/>
        <end position="457"/>
    </location>
</feature>
<feature type="compositionally biased region" description="Low complexity" evidence="1">
    <location>
        <begin position="859"/>
        <end position="868"/>
    </location>
</feature>
<feature type="compositionally biased region" description="Polar residues" evidence="1">
    <location>
        <begin position="321"/>
        <end position="341"/>
    </location>
</feature>
<feature type="region of interest" description="Disordered" evidence="1">
    <location>
        <begin position="777"/>
        <end position="817"/>
    </location>
</feature>
<dbReference type="Proteomes" id="UP000521943">
    <property type="component" value="Unassembled WGS sequence"/>
</dbReference>
<sequence>MSARKRTRSQSRDLSDGGGTEKRLCDDTRQGVHVGTSARRGLPTPPATSAQQELPTPPATSAQQGLPTPPATQRKGVQRRLQSSQMETPTRYSLRSSKTGSTSERTRLEPVLENPTMKTFTFRTPIKLREPIRKLDALEEDVEMDLEEQDMDVEEQETGEKRTRERVESPTRKRTENGRPSSDASTSSTAPAIAYPSPTRESTENALPSSGAATSSTVPAIVPHPIADCSLPSVGVDCHDHPVNQSSPPSRSPSMNVNTVRDAGFSSNPEDPLQFTTMGSTSIQDDIQVASATGSVTSMVSPLSSPGVHPHVAEKEDLADSPSTPSTSFHDSQILSASSSHGDVLSSQMLSASSSHTDVLSHSSSMSVETPLLDGPQPSKPSTSFHGGSQVVSTSSSRVDVVSRSSSLGEDPCMPEKEKPLSELPPDRSTSFSSGSQIMSASSSHADVLSHSSSMSVEPPLLDGPQPSKPSTSLHGGSQVVSTSSSRVDVVSRSSSLGEDLRMPKKEKPLPELSPSRSTSSSRADVLSHSSLMIVEQPLVDKPDLPQTPSPATRPTSFHGDSQVMNTSNRCTDVVSRSSSMGVDPSRSTSFFGGSQIISASSSRADVISHSSLMNVESPLLDGPNLPTHSPAARPTSFHNGSHPRSTSSRMGSVSFHDDSQIISASGTCDDVISHASSMGADSPLRGQTQPLTSSLLMELDALHDDQAVITPDYQLQTDAISYVSSMKIGPLSIEPQAEARSSDRKISSLSSMSAVLGGDNAAPADGSSSIEVTGILGHCRPDSPSAATQPHVPARRRLPSVFSEDSDDGSGRSARSAAQSDIVRNLWLDKDLLHLDRLPITTNTASVVVLSDLEDSDASSSMDIMSDQGSPVTRSSRRQSVISSALSSSMGILSDVEEKYASASTLEESSLVYSNSSSVSMQVLSDARPPSTGSSTANSCSTSSRAMLLDQDDFRTPGGAAILSHYSSDDMSLVSASRGITDGMSVAFDNSPSPSILSELYESDGSTAMDILSFQRSPLFISQPPFCALRHHGWHVGWLRQYALAFYSFRAV</sequence>
<protein>
    <submittedName>
        <fullName evidence="2">Uncharacterized protein</fullName>
    </submittedName>
</protein>
<feature type="compositionally biased region" description="Polar residues" evidence="1">
    <location>
        <begin position="550"/>
        <end position="566"/>
    </location>
</feature>
<feature type="compositionally biased region" description="Polar residues" evidence="1">
    <location>
        <begin position="204"/>
        <end position="216"/>
    </location>
</feature>
<feature type="compositionally biased region" description="Basic and acidic residues" evidence="1">
    <location>
        <begin position="10"/>
        <end position="30"/>
    </location>
</feature>
<feature type="region of interest" description="Disordered" evidence="1">
    <location>
        <begin position="624"/>
        <end position="654"/>
    </location>
</feature>
<feature type="region of interest" description="Disordered" evidence="1">
    <location>
        <begin position="1"/>
        <end position="116"/>
    </location>
</feature>